<keyword evidence="2" id="KW-1185">Reference proteome</keyword>
<evidence type="ECO:0000313" key="1">
    <source>
        <dbReference type="EMBL" id="MCL1550215.1"/>
    </source>
</evidence>
<gene>
    <name evidence="1" type="ORF">M3O51_02495</name>
</gene>
<comment type="caution">
    <text evidence="1">The sequence shown here is derived from an EMBL/GenBank/DDBJ whole genome shotgun (WGS) entry which is preliminary data.</text>
</comment>
<dbReference type="EMBL" id="JAMBED010000003">
    <property type="protein sequence ID" value="MCL1550215.1"/>
    <property type="molecule type" value="Genomic_DNA"/>
</dbReference>
<proteinExistence type="predicted"/>
<dbReference type="RefSeq" id="WP_181920403.1">
    <property type="nucleotide sequence ID" value="NZ_CP142084.2"/>
</dbReference>
<evidence type="ECO:0000313" key="2">
    <source>
        <dbReference type="Proteomes" id="UP001167357"/>
    </source>
</evidence>
<protein>
    <submittedName>
        <fullName evidence="1">Uncharacterized protein</fullName>
    </submittedName>
</protein>
<reference evidence="1" key="1">
    <citation type="submission" date="2022-04" db="EMBL/GenBank/DDBJ databases">
        <title>Genomic comparison of 19 strains of Xanthomonas nasturtii, a newly emerging watercress pathogen.</title>
        <authorList>
            <person name="Harrison J."/>
            <person name="Greer S."/>
            <person name="Hussain R."/>
            <person name="Lascelles D."/>
            <person name="Roberts M."/>
            <person name="Carter B."/>
            <person name="Bryning A."/>
            <person name="Carroll S."/>
            <person name="Aspin A."/>
            <person name="Cruz L."/>
            <person name="Cruz J."/>
            <person name="Grant M."/>
            <person name="Vicente J."/>
            <person name="Studholme D.J."/>
        </authorList>
    </citation>
    <scope>NUCLEOTIDE SEQUENCE</scope>
    <source>
        <strain evidence="1">10016B</strain>
    </source>
</reference>
<dbReference type="GeneID" id="97213497"/>
<dbReference type="Proteomes" id="UP001167357">
    <property type="component" value="Unassembled WGS sequence"/>
</dbReference>
<sequence length="45" mass="5091">MAIIDNRSSGLLITVRAGDVLVGWAVQHCLRRRDVFRSALLRQAR</sequence>
<organism evidence="1 2">
    <name type="scientific">Xanthomonas nasturtii</name>
    <dbReference type="NCBI Taxonomy" id="1843581"/>
    <lineage>
        <taxon>Bacteria</taxon>
        <taxon>Pseudomonadati</taxon>
        <taxon>Pseudomonadota</taxon>
        <taxon>Gammaproteobacteria</taxon>
        <taxon>Lysobacterales</taxon>
        <taxon>Lysobacteraceae</taxon>
        <taxon>Xanthomonas</taxon>
    </lineage>
</organism>
<name>A0ABT0LLI4_9XANT</name>
<accession>A0ABT0LLI4</accession>